<dbReference type="Proteomes" id="UP001620597">
    <property type="component" value="Unassembled WGS sequence"/>
</dbReference>
<comment type="caution">
    <text evidence="2">The sequence shown here is derived from an EMBL/GenBank/DDBJ whole genome shotgun (WGS) entry which is preliminary data.</text>
</comment>
<feature type="transmembrane region" description="Helical" evidence="1">
    <location>
        <begin position="459"/>
        <end position="479"/>
    </location>
</feature>
<dbReference type="InterPro" id="IPR027463">
    <property type="entry name" value="AcrB_DN_DC_subdom"/>
</dbReference>
<dbReference type="RefSeq" id="WP_416206322.1">
    <property type="nucleotide sequence ID" value="NZ_JBBKTX010000015.1"/>
</dbReference>
<accession>A0ABW8NK72</accession>
<gene>
    <name evidence="2" type="ORF">WG929_12635</name>
</gene>
<feature type="transmembrane region" description="Helical" evidence="1">
    <location>
        <begin position="382"/>
        <end position="407"/>
    </location>
</feature>
<feature type="transmembrane region" description="Helical" evidence="1">
    <location>
        <begin position="428"/>
        <end position="447"/>
    </location>
</feature>
<feature type="transmembrane region" description="Helical" evidence="1">
    <location>
        <begin position="530"/>
        <end position="548"/>
    </location>
</feature>
<evidence type="ECO:0000313" key="2">
    <source>
        <dbReference type="EMBL" id="MFK4753261.1"/>
    </source>
</evidence>
<dbReference type="InterPro" id="IPR001036">
    <property type="entry name" value="Acrflvin-R"/>
</dbReference>
<keyword evidence="1" id="KW-1133">Transmembrane helix</keyword>
<feature type="transmembrane region" description="Helical" evidence="1">
    <location>
        <begin position="358"/>
        <end position="376"/>
    </location>
</feature>
<feature type="transmembrane region" description="Helical" evidence="1">
    <location>
        <begin position="910"/>
        <end position="932"/>
    </location>
</feature>
<protein>
    <submittedName>
        <fullName evidence="2">Efflux RND transporter permease subunit</fullName>
    </submittedName>
</protein>
<evidence type="ECO:0000313" key="3">
    <source>
        <dbReference type="Proteomes" id="UP001620597"/>
    </source>
</evidence>
<name>A0ABW8NK72_9GAMM</name>
<feature type="transmembrane region" description="Helical" evidence="1">
    <location>
        <begin position="885"/>
        <end position="904"/>
    </location>
</feature>
<feature type="transmembrane region" description="Helical" evidence="1">
    <location>
        <begin position="1001"/>
        <end position="1027"/>
    </location>
</feature>
<dbReference type="SUPFAM" id="SSF82693">
    <property type="entry name" value="Multidrug efflux transporter AcrB pore domain, PN1, PN2, PC1 and PC2 subdomains"/>
    <property type="match status" value="2"/>
</dbReference>
<organism evidence="2 3">
    <name type="scientific">Oceanobacter antarcticus</name>
    <dbReference type="NCBI Taxonomy" id="3133425"/>
    <lineage>
        <taxon>Bacteria</taxon>
        <taxon>Pseudomonadati</taxon>
        <taxon>Pseudomonadota</taxon>
        <taxon>Gammaproteobacteria</taxon>
        <taxon>Oceanospirillales</taxon>
        <taxon>Oceanospirillaceae</taxon>
        <taxon>Oceanobacter</taxon>
    </lineage>
</organism>
<dbReference type="EMBL" id="JBBKTX010000015">
    <property type="protein sequence ID" value="MFK4753261.1"/>
    <property type="molecule type" value="Genomic_DNA"/>
</dbReference>
<keyword evidence="3" id="KW-1185">Reference proteome</keyword>
<feature type="transmembrane region" description="Helical" evidence="1">
    <location>
        <begin position="12"/>
        <end position="33"/>
    </location>
</feature>
<dbReference type="Gene3D" id="3.30.2090.10">
    <property type="entry name" value="Multidrug efflux transporter AcrB TolC docking domain, DN and DC subdomains"/>
    <property type="match status" value="2"/>
</dbReference>
<feature type="transmembrane region" description="Helical" evidence="1">
    <location>
        <begin position="961"/>
        <end position="981"/>
    </location>
</feature>
<sequence length="1044" mass="113455">MYALIDAALSRARTVMMLFVLVMLVGLSVLVSIPKESSPDVTVPFVYVSVAHDGISPEDADTLLYKPLERELRGLDGLKEMVSTATTGHLSIVLEFYTDVDIDQALLDVRQKVDDARSDLPEDSHEPRVLEINVALFPVAVVTLSGDVSETELYAVANDLQDRLEALPGVLEAAIKGKREEIAEIVVDPVRMDNYQLSMAELSSLVANNSSLVASEDLQNEAGRFSIKIPGLVENISDILDMPVKVSGDQVVLFRDIAVGRLAYKDRDSSARINGRPAVTLEIKKRIGSNIIDTISQVRDVINSVKPYWPAGIDASIIQDESSEIKSMLNDLFNNVLVATLMVIILVLGSLGIRNSILVGLAIPGAFLMGLIWLSLTGNTMNMVVLFALILSVGMLVDGAIVVTEYADRRLADGATPKQAYADAAKRMAWPITASTATTLAVFLPLLFWPGTTGDFMKYLPLTLLYTLTASLIMALIVVPTLGSIISRSGGYEDSTIARLKAAERGDFGHIGGFTGGYVRVLRAALNRPLMVLLLCLLTLVVSFVFYGKHGHGVEFFPDVDSDIGLVDIRARGNLSIQEREALVLQVEQQIFAITDVESIYTTTFAKAPNDSAPDLVGRIQIGLADWEQRRPANTVLAEIEARSASIPGIIVETQKKQGGPPGGADIQLQLTANTGEAIIPLLEQLRTLFEQDPELKDIRDDRPLEGIEWQLTVNREQASRYGASISATGGMIRMLTGGQKVGSFQPDFTDDEVDIVLRYPEARRTLDDLDGFNVSTAYGLVPVSQFLTQTAAPRSGDLVRIDGKRRYRLTANVHDGVNVNAKIQQLSEQMKDLDWRSAGVEPRFRGDFEQMAETGSFLATAFSIAIFMMATILVTQFNSFYQATLIMSAIILSIVGVLMGLLIRGEAFGIVMSGVGVIALAGIVVNNNIVLIDTYNRLRAEGLEAVDAALRTGAQRLRPVLLTAVTTVLGLIPMVMQWNIDLIHQHTSVGAPSSQWWTQLSTAIAGGLTFATVLTLILTPCLLILVDRRANPVKPPQESVKTG</sequence>
<dbReference type="SUPFAM" id="SSF82866">
    <property type="entry name" value="Multidrug efflux transporter AcrB transmembrane domain"/>
    <property type="match status" value="2"/>
</dbReference>
<dbReference type="SUPFAM" id="SSF82714">
    <property type="entry name" value="Multidrug efflux transporter AcrB TolC docking domain, DN and DC subdomains"/>
    <property type="match status" value="2"/>
</dbReference>
<dbReference type="Gene3D" id="3.30.70.1320">
    <property type="entry name" value="Multidrug efflux transporter AcrB pore domain like"/>
    <property type="match status" value="1"/>
</dbReference>
<dbReference type="Pfam" id="PF00873">
    <property type="entry name" value="ACR_tran"/>
    <property type="match status" value="1"/>
</dbReference>
<feature type="transmembrane region" description="Helical" evidence="1">
    <location>
        <begin position="858"/>
        <end position="878"/>
    </location>
</feature>
<dbReference type="Gene3D" id="3.30.70.1440">
    <property type="entry name" value="Multidrug efflux transporter AcrB pore domain"/>
    <property type="match status" value="1"/>
</dbReference>
<keyword evidence="1" id="KW-0812">Transmembrane</keyword>
<feature type="transmembrane region" description="Helical" evidence="1">
    <location>
        <begin position="332"/>
        <end position="351"/>
    </location>
</feature>
<keyword evidence="1" id="KW-0472">Membrane</keyword>
<dbReference type="PRINTS" id="PR00702">
    <property type="entry name" value="ACRIFLAVINRP"/>
</dbReference>
<dbReference type="PANTHER" id="PTHR32063:SF0">
    <property type="entry name" value="SWARMING MOTILITY PROTEIN SWRC"/>
    <property type="match status" value="1"/>
</dbReference>
<evidence type="ECO:0000256" key="1">
    <source>
        <dbReference type="SAM" id="Phobius"/>
    </source>
</evidence>
<proteinExistence type="predicted"/>
<dbReference type="PANTHER" id="PTHR32063">
    <property type="match status" value="1"/>
</dbReference>
<dbReference type="Gene3D" id="3.30.70.1430">
    <property type="entry name" value="Multidrug efflux transporter AcrB pore domain"/>
    <property type="match status" value="2"/>
</dbReference>
<reference evidence="2 3" key="1">
    <citation type="submission" date="2024-03" db="EMBL/GenBank/DDBJ databases">
        <title>High-quality draft genome sequence of Oceanobacter sp. wDCs-4.</title>
        <authorList>
            <person name="Dong C."/>
        </authorList>
    </citation>
    <scope>NUCLEOTIDE SEQUENCE [LARGE SCALE GENOMIC DNA]</scope>
    <source>
        <strain evidence="3">wDCs-4</strain>
    </source>
</reference>
<dbReference type="Gene3D" id="1.20.1640.10">
    <property type="entry name" value="Multidrug efflux transporter AcrB transmembrane domain"/>
    <property type="match status" value="2"/>
</dbReference>